<reference evidence="3 4" key="1">
    <citation type="submission" date="2017-03" db="EMBL/GenBank/DDBJ databases">
        <authorList>
            <person name="Afonso C.L."/>
            <person name="Miller P.J."/>
            <person name="Scott M.A."/>
            <person name="Spackman E."/>
            <person name="Goraichik I."/>
            <person name="Dimitrov K.M."/>
            <person name="Suarez D.L."/>
            <person name="Swayne D.E."/>
        </authorList>
    </citation>
    <scope>NUCLEOTIDE SEQUENCE [LARGE SCALE GENOMIC DNA]</scope>
    <source>
        <strain evidence="3">PRJEB14757</strain>
    </source>
</reference>
<proteinExistence type="predicted"/>
<evidence type="ECO:0000313" key="4">
    <source>
        <dbReference type="Proteomes" id="UP000191931"/>
    </source>
</evidence>
<keyword evidence="4" id="KW-1185">Reference proteome</keyword>
<feature type="domain" description="DUF4126" evidence="2">
    <location>
        <begin position="12"/>
        <end position="182"/>
    </location>
</feature>
<dbReference type="AlphaFoldDB" id="A0A1W1H9M0"/>
<dbReference type="EMBL" id="FWEV01000077">
    <property type="protein sequence ID" value="SLM29152.1"/>
    <property type="molecule type" value="Genomic_DNA"/>
</dbReference>
<organism evidence="3 4">
    <name type="scientific">Desulfamplus magnetovallimortis</name>
    <dbReference type="NCBI Taxonomy" id="1246637"/>
    <lineage>
        <taxon>Bacteria</taxon>
        <taxon>Pseudomonadati</taxon>
        <taxon>Thermodesulfobacteriota</taxon>
        <taxon>Desulfobacteria</taxon>
        <taxon>Desulfobacterales</taxon>
        <taxon>Desulfobacteraceae</taxon>
        <taxon>Desulfamplus</taxon>
    </lineage>
</organism>
<feature type="transmembrane region" description="Helical" evidence="1">
    <location>
        <begin position="23"/>
        <end position="43"/>
    </location>
</feature>
<dbReference type="RefSeq" id="WP_080805873.1">
    <property type="nucleotide sequence ID" value="NZ_LT828551.1"/>
</dbReference>
<keyword evidence="1" id="KW-0472">Membrane</keyword>
<keyword evidence="1" id="KW-0812">Transmembrane</keyword>
<sequence>MEHLDEIINTISMTMGTAWASGINLYATLLVLGFLGITGNIALPPNLEILMDPMVMWAAAIMYFTEFIADKIPGVDTGWDGLHTFIRIPAGVMLAAGAVGDVSPAIAVAAGIAGGGLAAGTHAVKSGTRVIINTSPEPFTNWAASISEDVAVICGVWTALHYPVLFIILLVIFIIFMIWIIPKLWRGIKKVLSSIARLFGTSNSGNQ</sequence>
<evidence type="ECO:0000256" key="1">
    <source>
        <dbReference type="SAM" id="Phobius"/>
    </source>
</evidence>
<dbReference type="OrthoDB" id="181455at2"/>
<dbReference type="Pfam" id="PF13548">
    <property type="entry name" value="DUF4126"/>
    <property type="match status" value="1"/>
</dbReference>
<evidence type="ECO:0000313" key="3">
    <source>
        <dbReference type="EMBL" id="SLM29152.1"/>
    </source>
</evidence>
<feature type="transmembrane region" description="Helical" evidence="1">
    <location>
        <begin position="50"/>
        <end position="69"/>
    </location>
</feature>
<name>A0A1W1H9M0_9BACT</name>
<dbReference type="InterPro" id="IPR025196">
    <property type="entry name" value="DUF4126"/>
</dbReference>
<protein>
    <recommendedName>
        <fullName evidence="2">DUF4126 domain-containing protein</fullName>
    </recommendedName>
</protein>
<dbReference type="Proteomes" id="UP000191931">
    <property type="component" value="Unassembled WGS sequence"/>
</dbReference>
<dbReference type="STRING" id="1246637.MTBBW1_1680064"/>
<accession>A0A1W1H9M0</accession>
<feature type="transmembrane region" description="Helical" evidence="1">
    <location>
        <begin position="160"/>
        <end position="181"/>
    </location>
</feature>
<evidence type="ECO:0000259" key="2">
    <source>
        <dbReference type="Pfam" id="PF13548"/>
    </source>
</evidence>
<gene>
    <name evidence="3" type="ORF">MTBBW1_1680064</name>
</gene>
<keyword evidence="1" id="KW-1133">Transmembrane helix</keyword>